<organism evidence="1 2">
    <name type="scientific">Phascolomyces articulosus</name>
    <dbReference type="NCBI Taxonomy" id="60185"/>
    <lineage>
        <taxon>Eukaryota</taxon>
        <taxon>Fungi</taxon>
        <taxon>Fungi incertae sedis</taxon>
        <taxon>Mucoromycota</taxon>
        <taxon>Mucoromycotina</taxon>
        <taxon>Mucoromycetes</taxon>
        <taxon>Mucorales</taxon>
        <taxon>Lichtheimiaceae</taxon>
        <taxon>Phascolomyces</taxon>
    </lineage>
</organism>
<reference evidence="1" key="2">
    <citation type="submission" date="2023-02" db="EMBL/GenBank/DDBJ databases">
        <authorList>
            <consortium name="DOE Joint Genome Institute"/>
            <person name="Mondo S.J."/>
            <person name="Chang Y."/>
            <person name="Wang Y."/>
            <person name="Ahrendt S."/>
            <person name="Andreopoulos W."/>
            <person name="Barry K."/>
            <person name="Beard J."/>
            <person name="Benny G.L."/>
            <person name="Blankenship S."/>
            <person name="Bonito G."/>
            <person name="Cuomo C."/>
            <person name="Desiro A."/>
            <person name="Gervers K.A."/>
            <person name="Hundley H."/>
            <person name="Kuo A."/>
            <person name="LaButti K."/>
            <person name="Lang B.F."/>
            <person name="Lipzen A."/>
            <person name="O'Donnell K."/>
            <person name="Pangilinan J."/>
            <person name="Reynolds N."/>
            <person name="Sandor L."/>
            <person name="Smith M.W."/>
            <person name="Tsang A."/>
            <person name="Grigoriev I.V."/>
            <person name="Stajich J.E."/>
            <person name="Spatafora J.W."/>
        </authorList>
    </citation>
    <scope>NUCLEOTIDE SEQUENCE</scope>
    <source>
        <strain evidence="1">RSA 2281</strain>
    </source>
</reference>
<dbReference type="EMBL" id="JAIXMP010000001">
    <property type="protein sequence ID" value="KAI9279004.1"/>
    <property type="molecule type" value="Genomic_DNA"/>
</dbReference>
<sequence length="187" mass="21809">MKLRQKCFFYEEGQGNPVNENGRLEPMDYIVDQNLYALESLTSHTEHLQNVNSTSTAQVDVEHIDYERVQRDEDSHMREITEKQKARFFKLKIGKCLSASAAAKQWVKQYGEDPGSIFDSKKQGCKRILNEEHKMTVNKYVDSNPSVATTDITEHLMSEIWLNDLKVFHGTVHNFMRTECNLLKMRY</sequence>
<gene>
    <name evidence="1" type="ORF">BDA99DRAFT_578696</name>
</gene>
<dbReference type="Proteomes" id="UP001209540">
    <property type="component" value="Unassembled WGS sequence"/>
</dbReference>
<accession>A0AAD5KT63</accession>
<comment type="caution">
    <text evidence="1">The sequence shown here is derived from an EMBL/GenBank/DDBJ whole genome shotgun (WGS) entry which is preliminary data.</text>
</comment>
<evidence type="ECO:0000313" key="1">
    <source>
        <dbReference type="EMBL" id="KAI9279004.1"/>
    </source>
</evidence>
<evidence type="ECO:0000313" key="2">
    <source>
        <dbReference type="Proteomes" id="UP001209540"/>
    </source>
</evidence>
<dbReference type="AlphaFoldDB" id="A0AAD5KT63"/>
<proteinExistence type="predicted"/>
<reference evidence="1" key="1">
    <citation type="journal article" date="2022" name="IScience">
        <title>Evolution of zygomycete secretomes and the origins of terrestrial fungal ecologies.</title>
        <authorList>
            <person name="Chang Y."/>
            <person name="Wang Y."/>
            <person name="Mondo S."/>
            <person name="Ahrendt S."/>
            <person name="Andreopoulos W."/>
            <person name="Barry K."/>
            <person name="Beard J."/>
            <person name="Benny G.L."/>
            <person name="Blankenship S."/>
            <person name="Bonito G."/>
            <person name="Cuomo C."/>
            <person name="Desiro A."/>
            <person name="Gervers K.A."/>
            <person name="Hundley H."/>
            <person name="Kuo A."/>
            <person name="LaButti K."/>
            <person name="Lang B.F."/>
            <person name="Lipzen A."/>
            <person name="O'Donnell K."/>
            <person name="Pangilinan J."/>
            <person name="Reynolds N."/>
            <person name="Sandor L."/>
            <person name="Smith M.E."/>
            <person name="Tsang A."/>
            <person name="Grigoriev I.V."/>
            <person name="Stajich J.E."/>
            <person name="Spatafora J.W."/>
        </authorList>
    </citation>
    <scope>NUCLEOTIDE SEQUENCE</scope>
    <source>
        <strain evidence="1">RSA 2281</strain>
    </source>
</reference>
<keyword evidence="2" id="KW-1185">Reference proteome</keyword>
<protein>
    <submittedName>
        <fullName evidence="1">Uncharacterized protein</fullName>
    </submittedName>
</protein>
<name>A0AAD5KT63_9FUNG</name>